<feature type="region of interest" description="Disordered" evidence="1">
    <location>
        <begin position="96"/>
        <end position="157"/>
    </location>
</feature>
<comment type="caution">
    <text evidence="2">The sequence shown here is derived from an EMBL/GenBank/DDBJ whole genome shotgun (WGS) entry which is preliminary data.</text>
</comment>
<dbReference type="InterPro" id="IPR051320">
    <property type="entry name" value="Viral_Replic_Matur_Polypro"/>
</dbReference>
<dbReference type="PANTHER" id="PTHR33064:SF37">
    <property type="entry name" value="RIBONUCLEASE H"/>
    <property type="match status" value="1"/>
</dbReference>
<evidence type="ECO:0000313" key="2">
    <source>
        <dbReference type="EMBL" id="GMF55409.1"/>
    </source>
</evidence>
<dbReference type="Gene3D" id="3.30.70.270">
    <property type="match status" value="1"/>
</dbReference>
<evidence type="ECO:0000313" key="3">
    <source>
        <dbReference type="Proteomes" id="UP001165121"/>
    </source>
</evidence>
<evidence type="ECO:0000256" key="1">
    <source>
        <dbReference type="SAM" id="MobiDB-lite"/>
    </source>
</evidence>
<sequence>MTIAASRFPNLVGSRDDDIRVPRTAMASSDEAWISEWNLVRPPNLVTDVTAITVPPTVDKPESKRSQFGPPRLSSIPSLSSHLSYPSSVQTIQDVDNLSGPMSVAQSVSSRRTPDRESSLFGTTVAGSDESNFSSVSGSRSSGRLSLSSSSMSSFGGAEASNHMPYAGLTGVVMMGQGGVAQGGGDVGVQISDTTLSAPLVLVDQDDVTISESGHVDIRFVRLPPEEEVFVDQEVLGYLGLDSQDSEKPRGAEPDPDATRSENYLPVLTEQMTAFKRNIPMPSRMGPILGRSSYIDDIAHGAATWDQLCDDLDALLYRLRDWHILVSLPKSEFGKRMIPYLSHEIGAEGIRATPKIVKGIQDLPFPM</sequence>
<reference evidence="2" key="1">
    <citation type="submission" date="2023-04" db="EMBL/GenBank/DDBJ databases">
        <title>Phytophthora fragariaefolia NBRC 109709.</title>
        <authorList>
            <person name="Ichikawa N."/>
            <person name="Sato H."/>
            <person name="Tonouchi N."/>
        </authorList>
    </citation>
    <scope>NUCLEOTIDE SEQUENCE</scope>
    <source>
        <strain evidence="2">NBRC 109709</strain>
    </source>
</reference>
<dbReference type="Proteomes" id="UP001165121">
    <property type="component" value="Unassembled WGS sequence"/>
</dbReference>
<dbReference type="AlphaFoldDB" id="A0A9W6Y4G2"/>
<feature type="compositionally biased region" description="Low complexity" evidence="1">
    <location>
        <begin position="70"/>
        <end position="81"/>
    </location>
</feature>
<dbReference type="InterPro" id="IPR043128">
    <property type="entry name" value="Rev_trsase/Diguanyl_cyclase"/>
</dbReference>
<proteinExistence type="predicted"/>
<keyword evidence="3" id="KW-1185">Reference proteome</keyword>
<accession>A0A9W6Y4G2</accession>
<dbReference type="EMBL" id="BSXT01003716">
    <property type="protein sequence ID" value="GMF55409.1"/>
    <property type="molecule type" value="Genomic_DNA"/>
</dbReference>
<feature type="region of interest" description="Disordered" evidence="1">
    <location>
        <begin position="56"/>
        <end position="81"/>
    </location>
</feature>
<dbReference type="PANTHER" id="PTHR33064">
    <property type="entry name" value="POL PROTEIN"/>
    <property type="match status" value="1"/>
</dbReference>
<organism evidence="2 3">
    <name type="scientific">Phytophthora fragariaefolia</name>
    <dbReference type="NCBI Taxonomy" id="1490495"/>
    <lineage>
        <taxon>Eukaryota</taxon>
        <taxon>Sar</taxon>
        <taxon>Stramenopiles</taxon>
        <taxon>Oomycota</taxon>
        <taxon>Peronosporomycetes</taxon>
        <taxon>Peronosporales</taxon>
        <taxon>Peronosporaceae</taxon>
        <taxon>Phytophthora</taxon>
    </lineage>
</organism>
<dbReference type="SUPFAM" id="SSF56672">
    <property type="entry name" value="DNA/RNA polymerases"/>
    <property type="match status" value="1"/>
</dbReference>
<feature type="compositionally biased region" description="Low complexity" evidence="1">
    <location>
        <begin position="130"/>
        <end position="157"/>
    </location>
</feature>
<feature type="compositionally biased region" description="Basic and acidic residues" evidence="1">
    <location>
        <begin position="245"/>
        <end position="260"/>
    </location>
</feature>
<dbReference type="OrthoDB" id="117339at2759"/>
<protein>
    <submittedName>
        <fullName evidence="2">Unnamed protein product</fullName>
    </submittedName>
</protein>
<name>A0A9W6Y4G2_9STRA</name>
<feature type="region of interest" description="Disordered" evidence="1">
    <location>
        <begin position="242"/>
        <end position="261"/>
    </location>
</feature>
<gene>
    <name evidence="2" type="ORF">Pfra01_002333800</name>
</gene>
<dbReference type="InterPro" id="IPR043502">
    <property type="entry name" value="DNA/RNA_pol_sf"/>
</dbReference>